<evidence type="ECO:0000256" key="2">
    <source>
        <dbReference type="SAM" id="MobiDB-lite"/>
    </source>
</evidence>
<evidence type="ECO:0000313" key="4">
    <source>
        <dbReference type="EMBL" id="KAH8035569.1"/>
    </source>
</evidence>
<organism evidence="4 5">
    <name type="scientific">Rhipicephalus microplus</name>
    <name type="common">Cattle tick</name>
    <name type="synonym">Boophilus microplus</name>
    <dbReference type="NCBI Taxonomy" id="6941"/>
    <lineage>
        <taxon>Eukaryota</taxon>
        <taxon>Metazoa</taxon>
        <taxon>Ecdysozoa</taxon>
        <taxon>Arthropoda</taxon>
        <taxon>Chelicerata</taxon>
        <taxon>Arachnida</taxon>
        <taxon>Acari</taxon>
        <taxon>Parasitiformes</taxon>
        <taxon>Ixodida</taxon>
        <taxon>Ixodoidea</taxon>
        <taxon>Ixodidae</taxon>
        <taxon>Rhipicephalinae</taxon>
        <taxon>Rhipicephalus</taxon>
        <taxon>Boophilus</taxon>
    </lineage>
</organism>
<keyword evidence="5" id="KW-1185">Reference proteome</keyword>
<gene>
    <name evidence="4" type="ORF">HPB51_007006</name>
</gene>
<dbReference type="SMART" id="SM00343">
    <property type="entry name" value="ZnF_C2HC"/>
    <property type="match status" value="1"/>
</dbReference>
<feature type="compositionally biased region" description="Polar residues" evidence="2">
    <location>
        <begin position="91"/>
        <end position="107"/>
    </location>
</feature>
<comment type="caution">
    <text evidence="4">The sequence shown here is derived from an EMBL/GenBank/DDBJ whole genome shotgun (WGS) entry which is preliminary data.</text>
</comment>
<keyword evidence="1" id="KW-0863">Zinc-finger</keyword>
<dbReference type="InterPro" id="IPR001878">
    <property type="entry name" value="Znf_CCHC"/>
</dbReference>
<dbReference type="EMBL" id="JABSTU010000003">
    <property type="protein sequence ID" value="KAH8035569.1"/>
    <property type="molecule type" value="Genomic_DNA"/>
</dbReference>
<dbReference type="AlphaFoldDB" id="A0A9J6EM98"/>
<sequence length="402" mass="44051">MASTGILPPPSFLATPRGPDVPWARWLRLFERFLLASGANELPAPRRRALLLHCLGTEGQRIFDALPSSTTQIKAETTSAAPGVTAMPDSTAGNIGTTAPTGTQDMNTEALRPPDEYDVAIEMLSKHFAAPCNVRLQRHRFRERRQLQGEPITDFAVALRELAALCNFATQADENLREQFVAGVTCPRLRERLLLEGDNLTFDHAVEVARLREQIQRESEAFAYSVQRIQQQLRDSSARHDRQDNGDNGTRLPGRRHFSCSRAYSPPSPDMNAAATAVPGPRNVNACGNCGAARCSPTECPACGRTCFACGRRGHFKRACRSYRRGREGYSAEVQEIVPEEDATSAISILAVRRDKSTGVYVDVNVTSVAATTRVHTNNLLVDTGSAVSIMGRFPFSGHFTP</sequence>
<dbReference type="Proteomes" id="UP000821866">
    <property type="component" value="Chromosome 11"/>
</dbReference>
<dbReference type="GO" id="GO:0003676">
    <property type="term" value="F:nucleic acid binding"/>
    <property type="evidence" value="ECO:0007669"/>
    <property type="project" value="InterPro"/>
</dbReference>
<dbReference type="GO" id="GO:0008270">
    <property type="term" value="F:zinc ion binding"/>
    <property type="evidence" value="ECO:0007669"/>
    <property type="project" value="UniProtKB-KW"/>
</dbReference>
<dbReference type="PANTHER" id="PTHR33198">
    <property type="entry name" value="ANK_REP_REGION DOMAIN-CONTAINING PROTEIN-RELATED"/>
    <property type="match status" value="1"/>
</dbReference>
<dbReference type="PANTHER" id="PTHR33198:SF20">
    <property type="entry name" value="RETROTRANSPOSON GAG DOMAIN-CONTAINING PROTEIN"/>
    <property type="match status" value="1"/>
</dbReference>
<reference evidence="4" key="1">
    <citation type="journal article" date="2020" name="Cell">
        <title>Large-Scale Comparative Analyses of Tick Genomes Elucidate Their Genetic Diversity and Vector Capacities.</title>
        <authorList>
            <consortium name="Tick Genome and Microbiome Consortium (TIGMIC)"/>
            <person name="Jia N."/>
            <person name="Wang J."/>
            <person name="Shi W."/>
            <person name="Du L."/>
            <person name="Sun Y."/>
            <person name="Zhan W."/>
            <person name="Jiang J.F."/>
            <person name="Wang Q."/>
            <person name="Zhang B."/>
            <person name="Ji P."/>
            <person name="Bell-Sakyi L."/>
            <person name="Cui X.M."/>
            <person name="Yuan T.T."/>
            <person name="Jiang B.G."/>
            <person name="Yang W.F."/>
            <person name="Lam T.T."/>
            <person name="Chang Q.C."/>
            <person name="Ding S.J."/>
            <person name="Wang X.J."/>
            <person name="Zhu J.G."/>
            <person name="Ruan X.D."/>
            <person name="Zhao L."/>
            <person name="Wei J.T."/>
            <person name="Ye R.Z."/>
            <person name="Que T.C."/>
            <person name="Du C.H."/>
            <person name="Zhou Y.H."/>
            <person name="Cheng J.X."/>
            <person name="Dai P.F."/>
            <person name="Guo W.B."/>
            <person name="Han X.H."/>
            <person name="Huang E.J."/>
            <person name="Li L.F."/>
            <person name="Wei W."/>
            <person name="Gao Y.C."/>
            <person name="Liu J.Z."/>
            <person name="Shao H.Z."/>
            <person name="Wang X."/>
            <person name="Wang C.C."/>
            <person name="Yang T.C."/>
            <person name="Huo Q.B."/>
            <person name="Li W."/>
            <person name="Chen H.Y."/>
            <person name="Chen S.E."/>
            <person name="Zhou L.G."/>
            <person name="Ni X.B."/>
            <person name="Tian J.H."/>
            <person name="Sheng Y."/>
            <person name="Liu T."/>
            <person name="Pan Y.S."/>
            <person name="Xia L.Y."/>
            <person name="Li J."/>
            <person name="Zhao F."/>
            <person name="Cao W.C."/>
        </authorList>
    </citation>
    <scope>NUCLEOTIDE SEQUENCE</scope>
    <source>
        <strain evidence="4">Rmic-2018</strain>
    </source>
</reference>
<protein>
    <recommendedName>
        <fullName evidence="3">CCHC-type domain-containing protein</fullName>
    </recommendedName>
</protein>
<feature type="region of interest" description="Disordered" evidence="2">
    <location>
        <begin position="78"/>
        <end position="109"/>
    </location>
</feature>
<name>A0A9J6EM98_RHIMP</name>
<feature type="compositionally biased region" description="Basic and acidic residues" evidence="2">
    <location>
        <begin position="236"/>
        <end position="245"/>
    </location>
</feature>
<proteinExistence type="predicted"/>
<feature type="region of interest" description="Disordered" evidence="2">
    <location>
        <begin position="233"/>
        <end position="257"/>
    </location>
</feature>
<reference evidence="4" key="2">
    <citation type="submission" date="2021-09" db="EMBL/GenBank/DDBJ databases">
        <authorList>
            <person name="Jia N."/>
            <person name="Wang J."/>
            <person name="Shi W."/>
            <person name="Du L."/>
            <person name="Sun Y."/>
            <person name="Zhan W."/>
            <person name="Jiang J."/>
            <person name="Wang Q."/>
            <person name="Zhang B."/>
            <person name="Ji P."/>
            <person name="Sakyi L.B."/>
            <person name="Cui X."/>
            <person name="Yuan T."/>
            <person name="Jiang B."/>
            <person name="Yang W."/>
            <person name="Lam T.T.-Y."/>
            <person name="Chang Q."/>
            <person name="Ding S."/>
            <person name="Wang X."/>
            <person name="Zhu J."/>
            <person name="Ruan X."/>
            <person name="Zhao L."/>
            <person name="Wei J."/>
            <person name="Que T."/>
            <person name="Du C."/>
            <person name="Cheng J."/>
            <person name="Dai P."/>
            <person name="Han X."/>
            <person name="Huang E."/>
            <person name="Gao Y."/>
            <person name="Liu J."/>
            <person name="Shao H."/>
            <person name="Ye R."/>
            <person name="Li L."/>
            <person name="Wei W."/>
            <person name="Wang X."/>
            <person name="Wang C."/>
            <person name="Huo Q."/>
            <person name="Li W."/>
            <person name="Guo W."/>
            <person name="Chen H."/>
            <person name="Chen S."/>
            <person name="Zhou L."/>
            <person name="Zhou L."/>
            <person name="Ni X."/>
            <person name="Tian J."/>
            <person name="Zhou Y."/>
            <person name="Sheng Y."/>
            <person name="Liu T."/>
            <person name="Pan Y."/>
            <person name="Xia L."/>
            <person name="Li J."/>
            <person name="Zhao F."/>
            <person name="Cao W."/>
        </authorList>
    </citation>
    <scope>NUCLEOTIDE SEQUENCE</scope>
    <source>
        <strain evidence="4">Rmic-2018</strain>
        <tissue evidence="4">Larvae</tissue>
    </source>
</reference>
<dbReference type="VEuPathDB" id="VectorBase:LOC119164997"/>
<keyword evidence="1" id="KW-0862">Zinc</keyword>
<evidence type="ECO:0000313" key="5">
    <source>
        <dbReference type="Proteomes" id="UP000821866"/>
    </source>
</evidence>
<keyword evidence="1" id="KW-0479">Metal-binding</keyword>
<feature type="domain" description="CCHC-type" evidence="3">
    <location>
        <begin position="307"/>
        <end position="322"/>
    </location>
</feature>
<dbReference type="PROSITE" id="PS50158">
    <property type="entry name" value="ZF_CCHC"/>
    <property type="match status" value="1"/>
</dbReference>
<evidence type="ECO:0000259" key="3">
    <source>
        <dbReference type="PROSITE" id="PS50158"/>
    </source>
</evidence>
<accession>A0A9J6EM98</accession>
<evidence type="ECO:0000256" key="1">
    <source>
        <dbReference type="PROSITE-ProRule" id="PRU00047"/>
    </source>
</evidence>